<evidence type="ECO:0000256" key="1">
    <source>
        <dbReference type="ARBA" id="ARBA00004141"/>
    </source>
</evidence>
<keyword evidence="2 7" id="KW-0812">Transmembrane</keyword>
<dbReference type="InterPro" id="IPR006603">
    <property type="entry name" value="PQ-loop_rpt"/>
</dbReference>
<dbReference type="SMART" id="SM00679">
    <property type="entry name" value="CTNS"/>
    <property type="match status" value="2"/>
</dbReference>
<evidence type="ECO:0008006" key="10">
    <source>
        <dbReference type="Google" id="ProtNLM"/>
    </source>
</evidence>
<dbReference type="OrthoDB" id="8048523at2759"/>
<dbReference type="OMA" id="ISPNLPW"/>
<accession>A0A137PBV5</accession>
<dbReference type="FunFam" id="1.20.1280.290:FF:000009">
    <property type="entry name" value="PQ loop repeat family protein"/>
    <property type="match status" value="1"/>
</dbReference>
<feature type="transmembrane region" description="Helical" evidence="7">
    <location>
        <begin position="251"/>
        <end position="270"/>
    </location>
</feature>
<dbReference type="Proteomes" id="UP000070444">
    <property type="component" value="Unassembled WGS sequence"/>
</dbReference>
<organism evidence="8 9">
    <name type="scientific">Conidiobolus coronatus (strain ATCC 28846 / CBS 209.66 / NRRL 28638)</name>
    <name type="common">Delacroixia coronata</name>
    <dbReference type="NCBI Taxonomy" id="796925"/>
    <lineage>
        <taxon>Eukaryota</taxon>
        <taxon>Fungi</taxon>
        <taxon>Fungi incertae sedis</taxon>
        <taxon>Zoopagomycota</taxon>
        <taxon>Entomophthoromycotina</taxon>
        <taxon>Entomophthoromycetes</taxon>
        <taxon>Entomophthorales</taxon>
        <taxon>Ancylistaceae</taxon>
        <taxon>Conidiobolus</taxon>
    </lineage>
</organism>
<dbReference type="AlphaFoldDB" id="A0A137PBV5"/>
<evidence type="ECO:0000256" key="3">
    <source>
        <dbReference type="ARBA" id="ARBA00022989"/>
    </source>
</evidence>
<keyword evidence="4 7" id="KW-0472">Membrane</keyword>
<dbReference type="GO" id="GO:0034488">
    <property type="term" value="P:basic amino acid transmembrane export from vacuole"/>
    <property type="evidence" value="ECO:0007669"/>
    <property type="project" value="TreeGrafter"/>
</dbReference>
<dbReference type="EMBL" id="KQ964452">
    <property type="protein sequence ID" value="KXN72498.1"/>
    <property type="molecule type" value="Genomic_DNA"/>
</dbReference>
<feature type="transmembrane region" description="Helical" evidence="7">
    <location>
        <begin position="92"/>
        <end position="110"/>
    </location>
</feature>
<keyword evidence="9" id="KW-1185">Reference proteome</keyword>
<protein>
    <recommendedName>
        <fullName evidence="10">PQ-loop-domain-containing protein</fullName>
    </recommendedName>
</protein>
<dbReference type="PANTHER" id="PTHR16201">
    <property type="entry name" value="SEVEN TRANSMEMBRANE PROTEIN 1-RELATED"/>
    <property type="match status" value="1"/>
</dbReference>
<dbReference type="GO" id="GO:0015174">
    <property type="term" value="F:basic amino acid transmembrane transporter activity"/>
    <property type="evidence" value="ECO:0007669"/>
    <property type="project" value="TreeGrafter"/>
</dbReference>
<feature type="transmembrane region" description="Helical" evidence="7">
    <location>
        <begin position="182"/>
        <end position="200"/>
    </location>
</feature>
<evidence type="ECO:0000256" key="2">
    <source>
        <dbReference type="ARBA" id="ARBA00022692"/>
    </source>
</evidence>
<proteinExistence type="inferred from homology"/>
<evidence type="ECO:0000256" key="4">
    <source>
        <dbReference type="ARBA" id="ARBA00023136"/>
    </source>
</evidence>
<reference evidence="8 9" key="1">
    <citation type="journal article" date="2015" name="Genome Biol. Evol.">
        <title>Phylogenomic analyses indicate that early fungi evolved digesting cell walls of algal ancestors of land plants.</title>
        <authorList>
            <person name="Chang Y."/>
            <person name="Wang S."/>
            <person name="Sekimoto S."/>
            <person name="Aerts A.L."/>
            <person name="Choi C."/>
            <person name="Clum A."/>
            <person name="LaButti K.M."/>
            <person name="Lindquist E.A."/>
            <person name="Yee Ngan C."/>
            <person name="Ohm R.A."/>
            <person name="Salamov A.A."/>
            <person name="Grigoriev I.V."/>
            <person name="Spatafora J.W."/>
            <person name="Berbee M.L."/>
        </authorList>
    </citation>
    <scope>NUCLEOTIDE SEQUENCE [LARGE SCALE GENOMIC DNA]</scope>
    <source>
        <strain evidence="8 9">NRRL 28638</strain>
    </source>
</reference>
<evidence type="ECO:0000313" key="8">
    <source>
        <dbReference type="EMBL" id="KXN72498.1"/>
    </source>
</evidence>
<dbReference type="Gene3D" id="1.20.1280.290">
    <property type="match status" value="2"/>
</dbReference>
<evidence type="ECO:0000256" key="6">
    <source>
        <dbReference type="ARBA" id="ARBA00050768"/>
    </source>
</evidence>
<dbReference type="Pfam" id="PF04193">
    <property type="entry name" value="PQ-loop"/>
    <property type="match status" value="2"/>
</dbReference>
<dbReference type="STRING" id="796925.A0A137PBV5"/>
<comment type="catalytic activity">
    <reaction evidence="6">
        <text>L-histidine(out) + L-arginine(in) = L-histidine(in) + L-arginine(out)</text>
        <dbReference type="Rhea" id="RHEA:71063"/>
        <dbReference type="ChEBI" id="CHEBI:32682"/>
        <dbReference type="ChEBI" id="CHEBI:57595"/>
    </reaction>
</comment>
<comment type="similarity">
    <text evidence="5">Belongs to the laat-1 family.</text>
</comment>
<name>A0A137PBV5_CONC2</name>
<comment type="subcellular location">
    <subcellularLocation>
        <location evidence="1">Membrane</location>
        <topology evidence="1">Multi-pass membrane protein</topology>
    </subcellularLocation>
</comment>
<dbReference type="GO" id="GO:0000329">
    <property type="term" value="C:fungal-type vacuole membrane"/>
    <property type="evidence" value="ECO:0007669"/>
    <property type="project" value="TreeGrafter"/>
</dbReference>
<feature type="transmembrane region" description="Helical" evidence="7">
    <location>
        <begin position="282"/>
        <end position="303"/>
    </location>
</feature>
<gene>
    <name evidence="8" type="ORF">CONCODRAFT_84035</name>
</gene>
<feature type="transmembrane region" description="Helical" evidence="7">
    <location>
        <begin position="212"/>
        <end position="230"/>
    </location>
</feature>
<sequence length="363" mass="41218">MTAGVCEIGYNPWIYWIFGECSYTILNHTSIILGYLSIACWLNAQLPQIYQNYSSSDVDSLSPSFLIVWLFGDFTNMVGAVLTHQLPFQCYLATYFVLVDIILCIQFFYYKKPEIAIDQQLQQPGIYPNSPTSDACSEEELVGLVSSSGNSITSNDDDDYSTPLNSTNPLGFSNLAITTIKYIGIGIVVLFVFGLTAMHLNVRFSLAPPSEHTIYIIGRVISWVCAFLYLSSRLPQLIKNHQRKSVEGLSMFMFLFAFLGNLTYTISIVIVPHSYQSWMETLPFLIGSCGTLQFDAIMMYQFFKYNKMDRIRHRPLKSNPSSRVVTWVEDPFEAEFLLNGSYHHHSIHQHNQPTNSSAMDLKL</sequence>
<evidence type="ECO:0000256" key="7">
    <source>
        <dbReference type="SAM" id="Phobius"/>
    </source>
</evidence>
<evidence type="ECO:0000313" key="9">
    <source>
        <dbReference type="Proteomes" id="UP000070444"/>
    </source>
</evidence>
<keyword evidence="3 7" id="KW-1133">Transmembrane helix</keyword>
<dbReference type="InterPro" id="IPR051415">
    <property type="entry name" value="LAAT-1"/>
</dbReference>
<evidence type="ECO:0000256" key="5">
    <source>
        <dbReference type="ARBA" id="ARBA00038039"/>
    </source>
</evidence>
<dbReference type="PANTHER" id="PTHR16201:SF34">
    <property type="entry name" value="LYSOSOMAL AMINO ACID TRANSPORTER 1"/>
    <property type="match status" value="1"/>
</dbReference>